<dbReference type="InterPro" id="IPR012854">
    <property type="entry name" value="Cu_amine_oxidase-like_N"/>
</dbReference>
<evidence type="ECO:0000256" key="2">
    <source>
        <dbReference type="SAM" id="SignalP"/>
    </source>
</evidence>
<gene>
    <name evidence="6" type="ORF">ACFQ3W_25235</name>
</gene>
<keyword evidence="1" id="KW-0175">Coiled coil</keyword>
<dbReference type="Gene3D" id="3.30.565.40">
    <property type="entry name" value="Fervidobacterium nodosum Rt17-B1 like"/>
    <property type="match status" value="1"/>
</dbReference>
<dbReference type="EMBL" id="JBHTLM010000035">
    <property type="protein sequence ID" value="MFD1179581.1"/>
    <property type="molecule type" value="Genomic_DNA"/>
</dbReference>
<feature type="domain" description="DUF3298" evidence="4">
    <location>
        <begin position="290"/>
        <end position="361"/>
    </location>
</feature>
<dbReference type="SUPFAM" id="SSF55383">
    <property type="entry name" value="Copper amine oxidase, domain N"/>
    <property type="match status" value="1"/>
</dbReference>
<keyword evidence="7" id="KW-1185">Reference proteome</keyword>
<evidence type="ECO:0000259" key="5">
    <source>
        <dbReference type="Pfam" id="PF13739"/>
    </source>
</evidence>
<evidence type="ECO:0000313" key="6">
    <source>
        <dbReference type="EMBL" id="MFD1179581.1"/>
    </source>
</evidence>
<feature type="domain" description="Copper amine oxidase-like N-terminal" evidence="3">
    <location>
        <begin position="64"/>
        <end position="161"/>
    </location>
</feature>
<feature type="signal peptide" evidence="2">
    <location>
        <begin position="1"/>
        <end position="27"/>
    </location>
</feature>
<dbReference type="InterPro" id="IPR036582">
    <property type="entry name" value="Mao_N_sf"/>
</dbReference>
<dbReference type="InterPro" id="IPR025303">
    <property type="entry name" value="PdaC"/>
</dbReference>
<feature type="coiled-coil region" evidence="1">
    <location>
        <begin position="207"/>
        <end position="234"/>
    </location>
</feature>
<dbReference type="Gene3D" id="3.90.640.20">
    <property type="entry name" value="Heat-shock cognate protein, ATPase"/>
    <property type="match status" value="1"/>
</dbReference>
<dbReference type="Pfam" id="PF07833">
    <property type="entry name" value="Cu_amine_oxidN1"/>
    <property type="match status" value="1"/>
</dbReference>
<feature type="domain" description="Deacetylase PdaC" evidence="5">
    <location>
        <begin position="181"/>
        <end position="271"/>
    </location>
</feature>
<dbReference type="InterPro" id="IPR021729">
    <property type="entry name" value="DUF3298"/>
</dbReference>
<proteinExistence type="predicted"/>
<keyword evidence="2" id="KW-0732">Signal</keyword>
<evidence type="ECO:0000313" key="7">
    <source>
        <dbReference type="Proteomes" id="UP001597262"/>
    </source>
</evidence>
<sequence length="377" mass="42009">MKYGKIQRSVAVIAGAVMIGSSFLLPAQPIHAAADTPKASVHKGAVKKAESPQVTLKFNGVQAKDQGLTLAGNVYVPVSFLRDTLKMPFSYDKATKTYSIGEGYRKLKLVASEYGISPDINGYYLYPLEAKNINGRLYVPFQWVKDYLGFQGEWNAANKTLNASARQENKLTVETESYNKDSKDVTIHLNTPQIRYPGNEKVEKAINDVLMNDLKQLKETIDKQLKEKNAEGNENPNPYGYSSSYLVTYNQNGVLGLVVESYEYLGGAHGTSFRQGYTFSLKDGKALTLDDLFGKNANYRKQLNLEIAKQFSKNPGYSGGFKELKKNPDFFLTPDTLHVFFQVYEYLPYAGGFPEFSFPFSKLLSKGSTPFDGLNAN</sequence>
<accession>A0ABW3S5C7</accession>
<evidence type="ECO:0000256" key="1">
    <source>
        <dbReference type="SAM" id="Coils"/>
    </source>
</evidence>
<name>A0ABW3S5C7_9BACL</name>
<dbReference type="RefSeq" id="WP_379322006.1">
    <property type="nucleotide sequence ID" value="NZ_JBHTLM010000035.1"/>
</dbReference>
<dbReference type="Proteomes" id="UP001597262">
    <property type="component" value="Unassembled WGS sequence"/>
</dbReference>
<protein>
    <submittedName>
        <fullName evidence="6">PdaC/SigV domain-containing protein</fullName>
    </submittedName>
</protein>
<evidence type="ECO:0000259" key="3">
    <source>
        <dbReference type="Pfam" id="PF07833"/>
    </source>
</evidence>
<evidence type="ECO:0000259" key="4">
    <source>
        <dbReference type="Pfam" id="PF11738"/>
    </source>
</evidence>
<feature type="chain" id="PRO_5045379218" evidence="2">
    <location>
        <begin position="28"/>
        <end position="377"/>
    </location>
</feature>
<organism evidence="6 7">
    <name type="scientific">Paenibacillus puldeungensis</name>
    <dbReference type="NCBI Taxonomy" id="696536"/>
    <lineage>
        <taxon>Bacteria</taxon>
        <taxon>Bacillati</taxon>
        <taxon>Bacillota</taxon>
        <taxon>Bacilli</taxon>
        <taxon>Bacillales</taxon>
        <taxon>Paenibacillaceae</taxon>
        <taxon>Paenibacillus</taxon>
    </lineage>
</organism>
<dbReference type="Pfam" id="PF11738">
    <property type="entry name" value="DUF3298"/>
    <property type="match status" value="1"/>
</dbReference>
<dbReference type="InterPro" id="IPR037126">
    <property type="entry name" value="PdaC/RsiV-like_sf"/>
</dbReference>
<reference evidence="7" key="1">
    <citation type="journal article" date="2019" name="Int. J. Syst. Evol. Microbiol.">
        <title>The Global Catalogue of Microorganisms (GCM) 10K type strain sequencing project: providing services to taxonomists for standard genome sequencing and annotation.</title>
        <authorList>
            <consortium name="The Broad Institute Genomics Platform"/>
            <consortium name="The Broad Institute Genome Sequencing Center for Infectious Disease"/>
            <person name="Wu L."/>
            <person name="Ma J."/>
        </authorList>
    </citation>
    <scope>NUCLEOTIDE SEQUENCE [LARGE SCALE GENOMIC DNA]</scope>
    <source>
        <strain evidence="7">CCUG 59189</strain>
    </source>
</reference>
<dbReference type="Pfam" id="PF13739">
    <property type="entry name" value="PdaC"/>
    <property type="match status" value="1"/>
</dbReference>
<comment type="caution">
    <text evidence="6">The sequence shown here is derived from an EMBL/GenBank/DDBJ whole genome shotgun (WGS) entry which is preliminary data.</text>
</comment>